<feature type="domain" description="HNH nuclease" evidence="1">
    <location>
        <begin position="105"/>
        <end position="159"/>
    </location>
</feature>
<gene>
    <name evidence="2" type="ORF">FALBO_12041</name>
</gene>
<evidence type="ECO:0000259" key="1">
    <source>
        <dbReference type="Pfam" id="PF13391"/>
    </source>
</evidence>
<accession>A0A8H4PHG6</accession>
<dbReference type="OrthoDB" id="5416097at2759"/>
<keyword evidence="3" id="KW-1185">Reference proteome</keyword>
<evidence type="ECO:0000313" key="3">
    <source>
        <dbReference type="Proteomes" id="UP000554235"/>
    </source>
</evidence>
<dbReference type="Proteomes" id="UP000554235">
    <property type="component" value="Unassembled WGS sequence"/>
</dbReference>
<comment type="caution">
    <text evidence="2">The sequence shown here is derived from an EMBL/GenBank/DDBJ whole genome shotgun (WGS) entry which is preliminary data.</text>
</comment>
<dbReference type="AlphaFoldDB" id="A0A8H4PHG6"/>
<organism evidence="2 3">
    <name type="scientific">Fusarium albosuccineum</name>
    <dbReference type="NCBI Taxonomy" id="1237068"/>
    <lineage>
        <taxon>Eukaryota</taxon>
        <taxon>Fungi</taxon>
        <taxon>Dikarya</taxon>
        <taxon>Ascomycota</taxon>
        <taxon>Pezizomycotina</taxon>
        <taxon>Sordariomycetes</taxon>
        <taxon>Hypocreomycetidae</taxon>
        <taxon>Hypocreales</taxon>
        <taxon>Nectriaceae</taxon>
        <taxon>Fusarium</taxon>
        <taxon>Fusarium decemcellulare species complex</taxon>
    </lineage>
</organism>
<dbReference type="Pfam" id="PF13391">
    <property type="entry name" value="HNH_2"/>
    <property type="match status" value="1"/>
</dbReference>
<protein>
    <recommendedName>
        <fullName evidence="1">HNH nuclease domain-containing protein</fullName>
    </recommendedName>
</protein>
<proteinExistence type="predicted"/>
<dbReference type="EMBL" id="JAADYS010001773">
    <property type="protein sequence ID" value="KAF4461162.1"/>
    <property type="molecule type" value="Genomic_DNA"/>
</dbReference>
<sequence>MPPEISYSLISVEEYNQRLDRIIQIRDAERREVGDQTPGFTILEFCHLIRKPLSHLQAVAARGHLTIRQELDCLVELTDCFFQNRSQIRNEAEKARCLDFDNGVCIITGAPNPHVCHISPFEIHECACIDVTDSSDKSWNMICLSPLLYEWWTRGYFALKFHGENANDDGTSSIQLQFFWMPSYIRSGTSSDPINLEQQRDPHTRLEAFLRYPHGENSPTCRPEDTCLMCAEAKQVTTHRPVSTGSIFTVTRATADVPYFRYVISIQWDVICAASFSGRFRDPEVIRIRRDLGLEAPSGMVMRLLF</sequence>
<dbReference type="InterPro" id="IPR003615">
    <property type="entry name" value="HNH_nuc"/>
</dbReference>
<name>A0A8H4PHG6_9HYPO</name>
<evidence type="ECO:0000313" key="2">
    <source>
        <dbReference type="EMBL" id="KAF4461162.1"/>
    </source>
</evidence>
<reference evidence="2 3" key="1">
    <citation type="submission" date="2020-01" db="EMBL/GenBank/DDBJ databases">
        <title>Identification and distribution of gene clusters putatively required for synthesis of sphingolipid metabolism inhibitors in phylogenetically diverse species of the filamentous fungus Fusarium.</title>
        <authorList>
            <person name="Kim H.-S."/>
            <person name="Busman M."/>
            <person name="Brown D.W."/>
            <person name="Divon H."/>
            <person name="Uhlig S."/>
            <person name="Proctor R.H."/>
        </authorList>
    </citation>
    <scope>NUCLEOTIDE SEQUENCE [LARGE SCALE GENOMIC DNA]</scope>
    <source>
        <strain evidence="2 3">NRRL 20459</strain>
    </source>
</reference>